<dbReference type="PANTHER" id="PTHR36699">
    <property type="entry name" value="LD-TRANSPEPTIDASE"/>
    <property type="match status" value="1"/>
</dbReference>
<evidence type="ECO:0000256" key="5">
    <source>
        <dbReference type="ARBA" id="ARBA00023316"/>
    </source>
</evidence>
<dbReference type="UniPathway" id="UPA00219"/>
<feature type="domain" description="L,D-TPase catalytic" evidence="8">
    <location>
        <begin position="98"/>
        <end position="240"/>
    </location>
</feature>
<evidence type="ECO:0000256" key="3">
    <source>
        <dbReference type="ARBA" id="ARBA00022960"/>
    </source>
</evidence>
<dbReference type="EMBL" id="LXQD01000001">
    <property type="protein sequence ID" value="RCJ42680.1"/>
    <property type="molecule type" value="Genomic_DNA"/>
</dbReference>
<evidence type="ECO:0000259" key="8">
    <source>
        <dbReference type="PROSITE" id="PS52029"/>
    </source>
</evidence>
<dbReference type="GO" id="GO:0071555">
    <property type="term" value="P:cell wall organization"/>
    <property type="evidence" value="ECO:0007669"/>
    <property type="project" value="UniProtKB-UniRule"/>
</dbReference>
<dbReference type="Pfam" id="PF03734">
    <property type="entry name" value="YkuD"/>
    <property type="match status" value="1"/>
</dbReference>
<protein>
    <recommendedName>
        <fullName evidence="8">L,D-TPase catalytic domain-containing protein</fullName>
    </recommendedName>
</protein>
<evidence type="ECO:0000256" key="6">
    <source>
        <dbReference type="PROSITE-ProRule" id="PRU01373"/>
    </source>
</evidence>
<reference evidence="9" key="1">
    <citation type="submission" date="2016-04" db="EMBL/GenBank/DDBJ databases">
        <authorList>
            <person name="Tabuchi Yagui T.R."/>
        </authorList>
    </citation>
    <scope>NUCLEOTIDE SEQUENCE [LARGE SCALE GENOMIC DNA]</scope>
    <source>
        <strain evidence="9">NIES-26</strain>
    </source>
</reference>
<keyword evidence="10" id="KW-1185">Reference proteome</keyword>
<feature type="active site" description="Proton donor/acceptor" evidence="6">
    <location>
        <position position="196"/>
    </location>
</feature>
<accession>A0A367S3S7</accession>
<dbReference type="Gene3D" id="2.40.440.10">
    <property type="entry name" value="L,D-transpeptidase catalytic domain-like"/>
    <property type="match status" value="1"/>
</dbReference>
<dbReference type="PROSITE" id="PS52029">
    <property type="entry name" value="LD_TPASE"/>
    <property type="match status" value="1"/>
</dbReference>
<keyword evidence="4 6" id="KW-0573">Peptidoglycan synthesis</keyword>
<keyword evidence="7" id="KW-0472">Membrane</keyword>
<keyword evidence="7" id="KW-0812">Transmembrane</keyword>
<dbReference type="GO" id="GO:0009252">
    <property type="term" value="P:peptidoglycan biosynthetic process"/>
    <property type="evidence" value="ECO:0007669"/>
    <property type="project" value="UniProtKB-UniPathway"/>
</dbReference>
<dbReference type="PANTHER" id="PTHR36699:SF1">
    <property type="entry name" value="L,D-TRANSPEPTIDASE YAFK-RELATED"/>
    <property type="match status" value="1"/>
</dbReference>
<dbReference type="GO" id="GO:0008360">
    <property type="term" value="P:regulation of cell shape"/>
    <property type="evidence" value="ECO:0007669"/>
    <property type="project" value="UniProtKB-UniRule"/>
</dbReference>
<feature type="active site" description="Nucleophile" evidence="6">
    <location>
        <position position="216"/>
    </location>
</feature>
<keyword evidence="7" id="KW-1133">Transmembrane helix</keyword>
<comment type="caution">
    <text evidence="9">The sequence shown here is derived from an EMBL/GenBank/DDBJ whole genome shotgun (WGS) entry which is preliminary data.</text>
</comment>
<comment type="pathway">
    <text evidence="1 6">Cell wall biogenesis; peptidoglycan biosynthesis.</text>
</comment>
<dbReference type="SUPFAM" id="SSF141523">
    <property type="entry name" value="L,D-transpeptidase catalytic domain-like"/>
    <property type="match status" value="1"/>
</dbReference>
<dbReference type="InterPro" id="IPR038063">
    <property type="entry name" value="Transpep_catalytic_dom"/>
</dbReference>
<evidence type="ECO:0000256" key="1">
    <source>
        <dbReference type="ARBA" id="ARBA00004752"/>
    </source>
</evidence>
<gene>
    <name evidence="9" type="ORF">A6770_07315</name>
</gene>
<evidence type="ECO:0000313" key="9">
    <source>
        <dbReference type="EMBL" id="RCJ42680.1"/>
    </source>
</evidence>
<proteinExistence type="predicted"/>
<evidence type="ECO:0000256" key="4">
    <source>
        <dbReference type="ARBA" id="ARBA00022984"/>
    </source>
</evidence>
<dbReference type="Proteomes" id="UP000252107">
    <property type="component" value="Unassembled WGS sequence"/>
</dbReference>
<name>A0A367S3S7_9NOSO</name>
<sequence length="241" mass="27439">MVLVFSCHKFRAMTKKPPSKTRQKIITILLVLVSGSLFYLLLVRLGLMVSLGQIPQVLCIQDCQLEPQFHTPLAGNQLLNYDQPVEQLITKVNDKKKISLLIEKSKHRLTLYYDRKPLKSYPVVFGANPVGDKQAEGDSKTPEGILRIKDLYPHSQWSKFLWLDYPNTQSWRKYFQAKTSGKLAWHLSIGGQVGIHGVPVGADQIIDDRNNWTLGCPSLKNKDVDELYQWVQKGTVVEILP</sequence>
<feature type="transmembrane region" description="Helical" evidence="7">
    <location>
        <begin position="25"/>
        <end position="47"/>
    </location>
</feature>
<dbReference type="CDD" id="cd16913">
    <property type="entry name" value="YkuD_like"/>
    <property type="match status" value="1"/>
</dbReference>
<organism evidence="9 10">
    <name type="scientific">Nostoc minutum NIES-26</name>
    <dbReference type="NCBI Taxonomy" id="1844469"/>
    <lineage>
        <taxon>Bacteria</taxon>
        <taxon>Bacillati</taxon>
        <taxon>Cyanobacteriota</taxon>
        <taxon>Cyanophyceae</taxon>
        <taxon>Nostocales</taxon>
        <taxon>Nostocaceae</taxon>
        <taxon>Nostoc</taxon>
    </lineage>
</organism>
<dbReference type="AlphaFoldDB" id="A0A367S3S7"/>
<dbReference type="GO" id="GO:0016740">
    <property type="term" value="F:transferase activity"/>
    <property type="evidence" value="ECO:0007669"/>
    <property type="project" value="UniProtKB-KW"/>
</dbReference>
<keyword evidence="3 6" id="KW-0133">Cell shape</keyword>
<keyword evidence="2" id="KW-0808">Transferase</keyword>
<evidence type="ECO:0000256" key="7">
    <source>
        <dbReference type="SAM" id="Phobius"/>
    </source>
</evidence>
<evidence type="ECO:0000256" key="2">
    <source>
        <dbReference type="ARBA" id="ARBA00022679"/>
    </source>
</evidence>
<keyword evidence="5 6" id="KW-0961">Cell wall biogenesis/degradation</keyword>
<dbReference type="InterPro" id="IPR005490">
    <property type="entry name" value="LD_TPept_cat_dom"/>
</dbReference>
<evidence type="ECO:0000313" key="10">
    <source>
        <dbReference type="Proteomes" id="UP000252107"/>
    </source>
</evidence>